<evidence type="ECO:0000256" key="3">
    <source>
        <dbReference type="PIRSR" id="PIRSR601559-50"/>
    </source>
</evidence>
<dbReference type="InterPro" id="IPR032466">
    <property type="entry name" value="Metal_Hydrolase"/>
</dbReference>
<reference evidence="8" key="1">
    <citation type="submission" date="2016-11" db="EMBL/GenBank/DDBJ databases">
        <authorList>
            <person name="Varghese N."/>
            <person name="Submissions S."/>
        </authorList>
    </citation>
    <scope>NUCLEOTIDE SEQUENCE [LARGE SCALE GENOMIC DNA]</scope>
    <source>
        <strain evidence="8">DSM 19858</strain>
    </source>
</reference>
<gene>
    <name evidence="7" type="ORF">SAMN04488513_108113</name>
</gene>
<feature type="chain" id="PRO_5012861649" evidence="6">
    <location>
        <begin position="24"/>
        <end position="334"/>
    </location>
</feature>
<protein>
    <submittedName>
        <fullName evidence="7">Phosphotriesterase-related protein</fullName>
    </submittedName>
</protein>
<dbReference type="EMBL" id="FQYU01000008">
    <property type="protein sequence ID" value="SHJ76645.1"/>
    <property type="molecule type" value="Genomic_DNA"/>
</dbReference>
<dbReference type="PANTHER" id="PTHR10819:SF3">
    <property type="entry name" value="PHOSPHOTRIESTERASE-RELATED PROTEIN"/>
    <property type="match status" value="1"/>
</dbReference>
<dbReference type="AlphaFoldDB" id="A0A1M6LZQ4"/>
<feature type="signal peptide" evidence="6">
    <location>
        <begin position="1"/>
        <end position="23"/>
    </location>
</feature>
<feature type="binding site" evidence="4">
    <location>
        <position position="225"/>
    </location>
    <ligand>
        <name>Zn(2+)</name>
        <dbReference type="ChEBI" id="CHEBI:29105"/>
        <label>2</label>
    </ligand>
</feature>
<feature type="binding site" evidence="4">
    <location>
        <position position="196"/>
    </location>
    <ligand>
        <name>Zn(2+)</name>
        <dbReference type="ChEBI" id="CHEBI:29105"/>
        <label>2</label>
    </ligand>
</feature>
<accession>A0A1M6LZQ4</accession>
<evidence type="ECO:0000256" key="4">
    <source>
        <dbReference type="PIRSR" id="PIRSR601559-51"/>
    </source>
</evidence>
<dbReference type="GO" id="GO:0008270">
    <property type="term" value="F:zinc ion binding"/>
    <property type="evidence" value="ECO:0007669"/>
    <property type="project" value="InterPro"/>
</dbReference>
<dbReference type="GO" id="GO:0016787">
    <property type="term" value="F:hydrolase activity"/>
    <property type="evidence" value="ECO:0007669"/>
    <property type="project" value="UniProtKB-KW"/>
</dbReference>
<keyword evidence="1 4" id="KW-0479">Metal-binding</keyword>
<evidence type="ECO:0000256" key="5">
    <source>
        <dbReference type="PROSITE-ProRule" id="PRU00679"/>
    </source>
</evidence>
<feature type="binding site" evidence="4">
    <location>
        <position position="48"/>
    </location>
    <ligand>
        <name>Zn(2+)</name>
        <dbReference type="ChEBI" id="CHEBI:29105"/>
        <label>1</label>
    </ligand>
</feature>
<dbReference type="SUPFAM" id="SSF51556">
    <property type="entry name" value="Metallo-dependent hydrolases"/>
    <property type="match status" value="1"/>
</dbReference>
<feature type="modified residue" description="N6-carboxylysine" evidence="3 5">
    <location>
        <position position="163"/>
    </location>
</feature>
<dbReference type="Gene3D" id="3.20.20.140">
    <property type="entry name" value="Metal-dependent hydrolases"/>
    <property type="match status" value="1"/>
</dbReference>
<dbReference type="STRING" id="192903.SAMN04488513_108113"/>
<dbReference type="Pfam" id="PF02126">
    <property type="entry name" value="PTE"/>
    <property type="match status" value="1"/>
</dbReference>
<dbReference type="Proteomes" id="UP000184543">
    <property type="component" value="Unassembled WGS sequence"/>
</dbReference>
<dbReference type="RefSeq" id="WP_072995038.1">
    <property type="nucleotide sequence ID" value="NZ_FQYU01000008.1"/>
</dbReference>
<sequence length="334" mass="37196">MNTVKLKWCLYLLSLLCLDFGLAQEGTIQTVQGPIKVSELGFVLTHEHIMSNYGKPQDSTSFYNDAALLGQVVPYLKKLRRLGVDAIFDCTTAYFGRRTDLLQKISRETDINIITNTGFYAAANDRYIPSFAYEMEAAEIADLWVDEFENGIGGSDIKPGFIKLAFDMGTPSPIDTKLFEAGVRAHLKTGLTLVVHTGDNREAAKLQMQLLKGYKVDPSAWIWVHANKAKDDALLLDTAKKGAWISFDGVSSSNYKEYADRIEKFRKNGLLERLLLSHDGNGFPAGGPVRGFDALVKYLVPELLYRGIPQSEIDLITKENPKKAFLPGVKHSRP</sequence>
<evidence type="ECO:0000256" key="2">
    <source>
        <dbReference type="ARBA" id="ARBA00022801"/>
    </source>
</evidence>
<keyword evidence="8" id="KW-1185">Reference proteome</keyword>
<feature type="binding site" evidence="4">
    <location>
        <position position="46"/>
    </location>
    <ligand>
        <name>Zn(2+)</name>
        <dbReference type="ChEBI" id="CHEBI:29105"/>
        <label>1</label>
    </ligand>
</feature>
<organism evidence="7 8">
    <name type="scientific">Pseudozobellia thermophila</name>
    <dbReference type="NCBI Taxonomy" id="192903"/>
    <lineage>
        <taxon>Bacteria</taxon>
        <taxon>Pseudomonadati</taxon>
        <taxon>Bacteroidota</taxon>
        <taxon>Flavobacteriia</taxon>
        <taxon>Flavobacteriales</taxon>
        <taxon>Flavobacteriaceae</taxon>
        <taxon>Pseudozobellia</taxon>
    </lineage>
</organism>
<name>A0A1M6LZQ4_9FLAO</name>
<dbReference type="PANTHER" id="PTHR10819">
    <property type="entry name" value="PHOSPHOTRIESTERASE-RELATED"/>
    <property type="match status" value="1"/>
</dbReference>
<feature type="binding site" description="via carbamate group" evidence="4">
    <location>
        <position position="163"/>
    </location>
    <ligand>
        <name>Zn(2+)</name>
        <dbReference type="ChEBI" id="CHEBI:29105"/>
        <label>1</label>
    </ligand>
</feature>
<evidence type="ECO:0000256" key="6">
    <source>
        <dbReference type="SAM" id="SignalP"/>
    </source>
</evidence>
<evidence type="ECO:0000256" key="1">
    <source>
        <dbReference type="ARBA" id="ARBA00022723"/>
    </source>
</evidence>
<dbReference type="PROSITE" id="PS51347">
    <property type="entry name" value="PHOSPHOTRIESTERASE_2"/>
    <property type="match status" value="1"/>
</dbReference>
<proteinExistence type="inferred from homology"/>
<dbReference type="InterPro" id="IPR001559">
    <property type="entry name" value="Phosphotriesterase"/>
</dbReference>
<keyword evidence="2" id="KW-0378">Hydrolase</keyword>
<evidence type="ECO:0000313" key="8">
    <source>
        <dbReference type="Proteomes" id="UP000184543"/>
    </source>
</evidence>
<dbReference type="OrthoDB" id="105927at2"/>
<feature type="binding site" description="via carbamate group" evidence="4">
    <location>
        <position position="163"/>
    </location>
    <ligand>
        <name>Zn(2+)</name>
        <dbReference type="ChEBI" id="CHEBI:29105"/>
        <label>2</label>
    </ligand>
</feature>
<evidence type="ECO:0000313" key="7">
    <source>
        <dbReference type="EMBL" id="SHJ76645.1"/>
    </source>
</evidence>
<comment type="similarity">
    <text evidence="5">Belongs to the metallo-dependent hydrolases superfamily. Phosphotriesterase family.</text>
</comment>
<keyword evidence="6" id="KW-0732">Signal</keyword>
<comment type="cofactor">
    <cofactor evidence="4">
        <name>a divalent metal cation</name>
        <dbReference type="ChEBI" id="CHEBI:60240"/>
    </cofactor>
    <text evidence="4">Binds 2 divalent metal cations per subunit.</text>
</comment>
<feature type="binding site" evidence="4">
    <location>
        <position position="279"/>
    </location>
    <ligand>
        <name>Zn(2+)</name>
        <dbReference type="ChEBI" id="CHEBI:29105"/>
        <label>1</label>
    </ligand>
</feature>